<protein>
    <recommendedName>
        <fullName evidence="2">18 kDa Sin3-associated polypeptide</fullName>
    </recommendedName>
</protein>
<organism evidence="3 4">
    <name type="scientific">Romanomermis culicivorax</name>
    <name type="common">Nematode worm</name>
    <dbReference type="NCBI Taxonomy" id="13658"/>
    <lineage>
        <taxon>Eukaryota</taxon>
        <taxon>Metazoa</taxon>
        <taxon>Ecdysozoa</taxon>
        <taxon>Nematoda</taxon>
        <taxon>Enoplea</taxon>
        <taxon>Dorylaimia</taxon>
        <taxon>Mermithida</taxon>
        <taxon>Mermithoidea</taxon>
        <taxon>Mermithidae</taxon>
        <taxon>Romanomermis</taxon>
    </lineage>
</organism>
<keyword evidence="3" id="KW-1185">Reference proteome</keyword>
<name>A0A915JT82_ROMCU</name>
<dbReference type="OMA" id="DECKFFI"/>
<reference evidence="4" key="1">
    <citation type="submission" date="2022-11" db="UniProtKB">
        <authorList>
            <consortium name="WormBaseParasite"/>
        </authorList>
    </citation>
    <scope>IDENTIFICATION</scope>
</reference>
<dbReference type="Pfam" id="PF06487">
    <property type="entry name" value="SAP18"/>
    <property type="match status" value="1"/>
</dbReference>
<evidence type="ECO:0000256" key="1">
    <source>
        <dbReference type="ARBA" id="ARBA00009143"/>
    </source>
</evidence>
<dbReference type="PANTHER" id="PTHR13082">
    <property type="entry name" value="SAP18"/>
    <property type="match status" value="1"/>
</dbReference>
<accession>A0A915JT82</accession>
<dbReference type="Proteomes" id="UP000887565">
    <property type="component" value="Unplaced"/>
</dbReference>
<dbReference type="GO" id="GO:0003714">
    <property type="term" value="F:transcription corepressor activity"/>
    <property type="evidence" value="ECO:0007669"/>
    <property type="project" value="TreeGrafter"/>
</dbReference>
<dbReference type="InterPro" id="IPR042534">
    <property type="entry name" value="SAP18_sf"/>
</dbReference>
<proteinExistence type="inferred from homology"/>
<dbReference type="GO" id="GO:0005634">
    <property type="term" value="C:nucleus"/>
    <property type="evidence" value="ECO:0007669"/>
    <property type="project" value="TreeGrafter"/>
</dbReference>
<evidence type="ECO:0000313" key="4">
    <source>
        <dbReference type="WBParaSite" id="nRc.2.0.1.t29545-RA"/>
    </source>
</evidence>
<dbReference type="Gene3D" id="3.10.20.550">
    <property type="entry name" value="ASAP complex, SAP18 subunit"/>
    <property type="match status" value="1"/>
</dbReference>
<evidence type="ECO:0000256" key="2">
    <source>
        <dbReference type="ARBA" id="ARBA00030511"/>
    </source>
</evidence>
<sequence>MGEYNRGNVPPNELQIYTWMDCSLWELTSLIKEVNPDARRRGTVYDFAIVYPDSRGGYRLRDVGTTVSGTRGVDDSKTLQQMKFEIGDYMDVAVSVPGMRPPMRNRRNY</sequence>
<dbReference type="AlphaFoldDB" id="A0A915JT82"/>
<dbReference type="InterPro" id="IPR010516">
    <property type="entry name" value="SAP18"/>
</dbReference>
<comment type="similarity">
    <text evidence="1">Belongs to the SAP18 family.</text>
</comment>
<dbReference type="PANTHER" id="PTHR13082:SF0">
    <property type="entry name" value="HISTONE DEACETYLASE COMPLEX SUBUNIT SAP18"/>
    <property type="match status" value="1"/>
</dbReference>
<evidence type="ECO:0000313" key="3">
    <source>
        <dbReference type="Proteomes" id="UP000887565"/>
    </source>
</evidence>
<dbReference type="WBParaSite" id="nRc.2.0.1.t29545-RA">
    <property type="protein sequence ID" value="nRc.2.0.1.t29545-RA"/>
    <property type="gene ID" value="nRc.2.0.1.g29545"/>
</dbReference>